<accession>A0A0R0K4A3</accession>
<reference evidence="2" key="2">
    <citation type="submission" date="2018-02" db="UniProtKB">
        <authorList>
            <consortium name="EnsemblPlants"/>
        </authorList>
    </citation>
    <scope>IDENTIFICATION</scope>
    <source>
        <strain evidence="2">Williams 82</strain>
    </source>
</reference>
<dbReference type="Proteomes" id="UP000008827">
    <property type="component" value="Chromosome 5"/>
</dbReference>
<dbReference type="Gramene" id="KRH60105">
    <property type="protein sequence ID" value="KRH60105"/>
    <property type="gene ID" value="GLYMA_05G220400"/>
</dbReference>
<organism evidence="1">
    <name type="scientific">Glycine max</name>
    <name type="common">Soybean</name>
    <name type="synonym">Glycine hispida</name>
    <dbReference type="NCBI Taxonomy" id="3847"/>
    <lineage>
        <taxon>Eukaryota</taxon>
        <taxon>Viridiplantae</taxon>
        <taxon>Streptophyta</taxon>
        <taxon>Embryophyta</taxon>
        <taxon>Tracheophyta</taxon>
        <taxon>Spermatophyta</taxon>
        <taxon>Magnoliopsida</taxon>
        <taxon>eudicotyledons</taxon>
        <taxon>Gunneridae</taxon>
        <taxon>Pentapetalae</taxon>
        <taxon>rosids</taxon>
        <taxon>fabids</taxon>
        <taxon>Fabales</taxon>
        <taxon>Fabaceae</taxon>
        <taxon>Papilionoideae</taxon>
        <taxon>50 kb inversion clade</taxon>
        <taxon>NPAAA clade</taxon>
        <taxon>indigoferoid/millettioid clade</taxon>
        <taxon>Phaseoleae</taxon>
        <taxon>Glycine</taxon>
        <taxon>Glycine subgen. Soja</taxon>
    </lineage>
</organism>
<dbReference type="EnsemblPlants" id="KRH60105">
    <property type="protein sequence ID" value="KRH60105"/>
    <property type="gene ID" value="GLYMA_05G220400"/>
</dbReference>
<gene>
    <name evidence="1" type="ORF">GLYMA_05G220400</name>
</gene>
<protein>
    <submittedName>
        <fullName evidence="1 2">Uncharacterized protein</fullName>
    </submittedName>
</protein>
<keyword evidence="3" id="KW-1185">Reference proteome</keyword>
<name>A0A0R0K4A3_SOYBN</name>
<reference evidence="1 2" key="1">
    <citation type="journal article" date="2010" name="Nature">
        <title>Genome sequence of the palaeopolyploid soybean.</title>
        <authorList>
            <person name="Schmutz J."/>
            <person name="Cannon S.B."/>
            <person name="Schlueter J."/>
            <person name="Ma J."/>
            <person name="Mitros T."/>
            <person name="Nelson W."/>
            <person name="Hyten D.L."/>
            <person name="Song Q."/>
            <person name="Thelen J.J."/>
            <person name="Cheng J."/>
            <person name="Xu D."/>
            <person name="Hellsten U."/>
            <person name="May G.D."/>
            <person name="Yu Y."/>
            <person name="Sakurai T."/>
            <person name="Umezawa T."/>
            <person name="Bhattacharyya M.K."/>
            <person name="Sandhu D."/>
            <person name="Valliyodan B."/>
            <person name="Lindquist E."/>
            <person name="Peto M."/>
            <person name="Grant D."/>
            <person name="Shu S."/>
            <person name="Goodstein D."/>
            <person name="Barry K."/>
            <person name="Futrell-Griggs M."/>
            <person name="Abernathy B."/>
            <person name="Du J."/>
            <person name="Tian Z."/>
            <person name="Zhu L."/>
            <person name="Gill N."/>
            <person name="Joshi T."/>
            <person name="Libault M."/>
            <person name="Sethuraman A."/>
            <person name="Zhang X.-C."/>
            <person name="Shinozaki K."/>
            <person name="Nguyen H.T."/>
            <person name="Wing R.A."/>
            <person name="Cregan P."/>
            <person name="Specht J."/>
            <person name="Grimwood J."/>
            <person name="Rokhsar D."/>
            <person name="Stacey G."/>
            <person name="Shoemaker R.C."/>
            <person name="Jackson S.A."/>
        </authorList>
    </citation>
    <scope>NUCLEOTIDE SEQUENCE</scope>
    <source>
        <strain evidence="2">cv. Williams 82</strain>
        <tissue evidence="1">Callus</tissue>
    </source>
</reference>
<sequence>MEQTGLLAKDMRAGYEFATSAIVSFMLLLSCYDTDTPYRDVFIDSTWRNGVSDIGFSSRACVIYVLYLQLE</sequence>
<dbReference type="AlphaFoldDB" id="A0A0R0K4A3"/>
<evidence type="ECO:0000313" key="1">
    <source>
        <dbReference type="EMBL" id="KRH60105.1"/>
    </source>
</evidence>
<evidence type="ECO:0000313" key="3">
    <source>
        <dbReference type="Proteomes" id="UP000008827"/>
    </source>
</evidence>
<dbReference type="EMBL" id="CM000838">
    <property type="protein sequence ID" value="KRH60105.1"/>
    <property type="molecule type" value="Genomic_DNA"/>
</dbReference>
<proteinExistence type="predicted"/>
<reference evidence="1" key="3">
    <citation type="submission" date="2018-07" db="EMBL/GenBank/DDBJ databases">
        <title>WGS assembly of Glycine max.</title>
        <authorList>
            <person name="Schmutz J."/>
            <person name="Cannon S."/>
            <person name="Schlueter J."/>
            <person name="Ma J."/>
            <person name="Mitros T."/>
            <person name="Nelson W."/>
            <person name="Hyten D."/>
            <person name="Song Q."/>
            <person name="Thelen J."/>
            <person name="Cheng J."/>
            <person name="Xu D."/>
            <person name="Hellsten U."/>
            <person name="May G."/>
            <person name="Yu Y."/>
            <person name="Sakurai T."/>
            <person name="Umezawa T."/>
            <person name="Bhattacharyya M."/>
            <person name="Sandhu D."/>
            <person name="Valliyodan B."/>
            <person name="Lindquist E."/>
            <person name="Peto M."/>
            <person name="Grant D."/>
            <person name="Shu S."/>
            <person name="Goodstein D."/>
            <person name="Barry K."/>
            <person name="Futrell-Griggs M."/>
            <person name="Abernathy B."/>
            <person name="Du J."/>
            <person name="Tian Z."/>
            <person name="Zhu L."/>
            <person name="Gill N."/>
            <person name="Joshi T."/>
            <person name="Libault M."/>
            <person name="Sethuraman A."/>
            <person name="Zhang X."/>
            <person name="Shinozaki K."/>
            <person name="Nguyen H."/>
            <person name="Wing R."/>
            <person name="Cregan P."/>
            <person name="Specht J."/>
            <person name="Grimwood J."/>
            <person name="Rokhsar D."/>
            <person name="Stacey G."/>
            <person name="Shoemaker R."/>
            <person name="Jackson S."/>
        </authorList>
    </citation>
    <scope>NUCLEOTIDE SEQUENCE</scope>
    <source>
        <tissue evidence="1">Callus</tissue>
    </source>
</reference>
<evidence type="ECO:0000313" key="2">
    <source>
        <dbReference type="EnsemblPlants" id="KRH60105"/>
    </source>
</evidence>
<dbReference type="InParanoid" id="A0A0R0K4A3"/>